<dbReference type="GO" id="GO:0004930">
    <property type="term" value="F:G protein-coupled receptor activity"/>
    <property type="evidence" value="ECO:0007669"/>
    <property type="project" value="TreeGrafter"/>
</dbReference>
<sequence>MVIVIAIAFIVAWSPQYIVSIVSQLQSLHGGINFLQKGQFLFTMLMTHLCGFLNSCINPFIYTIMSRKFRKSFRYIFTRVFFCCQKKRTYRYQTSLTRNQSAGLSSVGKQSLTEFRDGNEYRLSEAPSSGGDSSGGSQQGRGFQVRYKDSSQSLIESRGSNKKWATSSGKHHSGGSLIVLKCFKYKERAFKDTDGEVFENTNVPDNNTLNIKDNRRQGYLNDKAPKIEITVEDQDSILKDPKLLEIDCLETKLGHSNGKINGFALNGECETLS</sequence>
<dbReference type="GO" id="GO:0042277">
    <property type="term" value="F:peptide binding"/>
    <property type="evidence" value="ECO:0007669"/>
    <property type="project" value="TreeGrafter"/>
</dbReference>
<evidence type="ECO:0000256" key="7">
    <source>
        <dbReference type="SAM" id="MobiDB-lite"/>
    </source>
</evidence>
<evidence type="ECO:0000256" key="3">
    <source>
        <dbReference type="ARBA" id="ARBA00022692"/>
    </source>
</evidence>
<comment type="caution">
    <text evidence="10">The sequence shown here is derived from an EMBL/GenBank/DDBJ whole genome shotgun (WGS) entry which is preliminary data.</text>
</comment>
<evidence type="ECO:0000256" key="2">
    <source>
        <dbReference type="ARBA" id="ARBA00022475"/>
    </source>
</evidence>
<keyword evidence="11" id="KW-1185">Reference proteome</keyword>
<evidence type="ECO:0000256" key="4">
    <source>
        <dbReference type="ARBA" id="ARBA00022989"/>
    </source>
</evidence>
<keyword evidence="4 8" id="KW-1133">Transmembrane helix</keyword>
<protein>
    <recommendedName>
        <fullName evidence="9">G-protein coupled receptors family 1 profile domain-containing protein</fullName>
    </recommendedName>
</protein>
<dbReference type="GO" id="GO:0032870">
    <property type="term" value="P:cellular response to hormone stimulus"/>
    <property type="evidence" value="ECO:0007669"/>
    <property type="project" value="TreeGrafter"/>
</dbReference>
<keyword evidence="6" id="KW-0675">Receptor</keyword>
<dbReference type="SUPFAM" id="SSF81321">
    <property type="entry name" value="Family A G protein-coupled receptor-like"/>
    <property type="match status" value="1"/>
</dbReference>
<dbReference type="Gene3D" id="1.20.1070.10">
    <property type="entry name" value="Rhodopsin 7-helix transmembrane proteins"/>
    <property type="match status" value="1"/>
</dbReference>
<comment type="subcellular location">
    <subcellularLocation>
        <location evidence="1">Cell membrane</location>
        <topology evidence="1">Multi-pass membrane protein</topology>
    </subcellularLocation>
</comment>
<evidence type="ECO:0000259" key="9">
    <source>
        <dbReference type="PROSITE" id="PS50262"/>
    </source>
</evidence>
<evidence type="ECO:0000313" key="10">
    <source>
        <dbReference type="EMBL" id="KAK6182384.1"/>
    </source>
</evidence>
<evidence type="ECO:0000256" key="5">
    <source>
        <dbReference type="ARBA" id="ARBA00023136"/>
    </source>
</evidence>
<organism evidence="10 11">
    <name type="scientific">Patella caerulea</name>
    <name type="common">Rayed Mediterranean limpet</name>
    <dbReference type="NCBI Taxonomy" id="87958"/>
    <lineage>
        <taxon>Eukaryota</taxon>
        <taxon>Metazoa</taxon>
        <taxon>Spiralia</taxon>
        <taxon>Lophotrochozoa</taxon>
        <taxon>Mollusca</taxon>
        <taxon>Gastropoda</taxon>
        <taxon>Patellogastropoda</taxon>
        <taxon>Patelloidea</taxon>
        <taxon>Patellidae</taxon>
        <taxon>Patella</taxon>
    </lineage>
</organism>
<feature type="transmembrane region" description="Helical" evidence="8">
    <location>
        <begin position="44"/>
        <end position="65"/>
    </location>
</feature>
<evidence type="ECO:0000256" key="8">
    <source>
        <dbReference type="SAM" id="Phobius"/>
    </source>
</evidence>
<dbReference type="PROSITE" id="PS50262">
    <property type="entry name" value="G_PROTEIN_RECEP_F1_2"/>
    <property type="match status" value="1"/>
</dbReference>
<dbReference type="PANTHER" id="PTHR24241:SF76">
    <property type="entry name" value="NEUROPEPTIDE SIFAMIDE RECEPTOR"/>
    <property type="match status" value="1"/>
</dbReference>
<keyword evidence="2" id="KW-1003">Cell membrane</keyword>
<keyword evidence="3 8" id="KW-0812">Transmembrane</keyword>
<accession>A0AAN8PU27</accession>
<feature type="region of interest" description="Disordered" evidence="7">
    <location>
        <begin position="123"/>
        <end position="142"/>
    </location>
</feature>
<dbReference type="PANTHER" id="PTHR24241">
    <property type="entry name" value="NEUROPEPTIDE RECEPTOR-RELATED G-PROTEIN COUPLED RECEPTOR"/>
    <property type="match status" value="1"/>
</dbReference>
<feature type="domain" description="G-protein coupled receptors family 1 profile" evidence="9">
    <location>
        <begin position="1"/>
        <end position="62"/>
    </location>
</feature>
<dbReference type="GO" id="GO:0005886">
    <property type="term" value="C:plasma membrane"/>
    <property type="evidence" value="ECO:0007669"/>
    <property type="project" value="UniProtKB-SubCell"/>
</dbReference>
<keyword evidence="5 8" id="KW-0472">Membrane</keyword>
<evidence type="ECO:0000256" key="6">
    <source>
        <dbReference type="ARBA" id="ARBA00023170"/>
    </source>
</evidence>
<reference evidence="10 11" key="1">
    <citation type="submission" date="2024-01" db="EMBL/GenBank/DDBJ databases">
        <title>The genome of the rayed Mediterranean limpet Patella caerulea (Linnaeus, 1758).</title>
        <authorList>
            <person name="Anh-Thu Weber A."/>
            <person name="Halstead-Nussloch G."/>
        </authorList>
    </citation>
    <scope>NUCLEOTIDE SEQUENCE [LARGE SCALE GENOMIC DNA]</scope>
    <source>
        <strain evidence="10">AATW-2023a</strain>
        <tissue evidence="10">Whole specimen</tissue>
    </source>
</reference>
<dbReference type="EMBL" id="JAZGQO010000007">
    <property type="protein sequence ID" value="KAK6182384.1"/>
    <property type="molecule type" value="Genomic_DNA"/>
</dbReference>
<dbReference type="AlphaFoldDB" id="A0AAN8PU27"/>
<proteinExistence type="predicted"/>
<evidence type="ECO:0000313" key="11">
    <source>
        <dbReference type="Proteomes" id="UP001347796"/>
    </source>
</evidence>
<evidence type="ECO:0000256" key="1">
    <source>
        <dbReference type="ARBA" id="ARBA00004651"/>
    </source>
</evidence>
<dbReference type="Proteomes" id="UP001347796">
    <property type="component" value="Unassembled WGS sequence"/>
</dbReference>
<gene>
    <name evidence="10" type="ORF">SNE40_010088</name>
</gene>
<name>A0AAN8PU27_PATCE</name>
<dbReference type="InterPro" id="IPR017452">
    <property type="entry name" value="GPCR_Rhodpsn_7TM"/>
</dbReference>